<keyword evidence="12" id="KW-1185">Reference proteome</keyword>
<feature type="compositionally biased region" description="Polar residues" evidence="7">
    <location>
        <begin position="1"/>
        <end position="11"/>
    </location>
</feature>
<evidence type="ECO:0000256" key="3">
    <source>
        <dbReference type="ARBA" id="ARBA00022692"/>
    </source>
</evidence>
<evidence type="ECO:0000256" key="2">
    <source>
        <dbReference type="ARBA" id="ARBA00022475"/>
    </source>
</evidence>
<dbReference type="EMBL" id="BKZW01000001">
    <property type="protein sequence ID" value="GER88439.1"/>
    <property type="molecule type" value="Genomic_DNA"/>
</dbReference>
<dbReference type="InterPro" id="IPR050250">
    <property type="entry name" value="Macrolide_Exporter_MacB"/>
</dbReference>
<protein>
    <submittedName>
        <fullName evidence="11">Multidrug ABC transporter substrate-binding protein</fullName>
    </submittedName>
</protein>
<dbReference type="InterPro" id="IPR003838">
    <property type="entry name" value="ABC3_permease_C"/>
</dbReference>
<feature type="domain" description="ABC3 transporter permease C-terminal" evidence="9">
    <location>
        <begin position="319"/>
        <end position="432"/>
    </location>
</feature>
<name>A0A5J4KQP0_9CHLR</name>
<keyword evidence="3 8" id="KW-0812">Transmembrane</keyword>
<dbReference type="GO" id="GO:0022857">
    <property type="term" value="F:transmembrane transporter activity"/>
    <property type="evidence" value="ECO:0007669"/>
    <property type="project" value="TreeGrafter"/>
</dbReference>
<dbReference type="PANTHER" id="PTHR30572:SF4">
    <property type="entry name" value="ABC TRANSPORTER PERMEASE YTRF"/>
    <property type="match status" value="1"/>
</dbReference>
<dbReference type="Proteomes" id="UP000326912">
    <property type="component" value="Unassembled WGS sequence"/>
</dbReference>
<feature type="transmembrane region" description="Helical" evidence="8">
    <location>
        <begin position="403"/>
        <end position="422"/>
    </location>
</feature>
<sequence>MSISNQQNQQELPARAAPQFQPLMPPLKPEQRKRGRGGYAISQSLISAIEALRANKLRSLLTSLGIIIGVAAVIMMVATSEGNAATINGRLSTLNPNQLNIRGGSANTGGVRQGAGTQQILTQSDADDLATQIPGIAAVSPTVNVNGQVIYQNQNWSTSIQGVYPDYQQVGSWQMQEGNFFTSADEQSNASVAVLGQTVVDNLFTAQGIDPLGRQIRIGNSTFTVVGVLATKGANGATNADDTIFIPFSTAKNRLGGNQRALAITVLVSQGQNVTDVQANIQQFLQGRHDPTEFTIQNQGQLLQTVQTASESLTILLISVAAISLIVGGIGIMNIMLVSVTERTREIGIRIALGAYPRDVMAQFLIEALILSALGGIVGILLGVLGAFISSIATAQPLVLDPLAILLSFAFAAIVGIVFGFYPAQRAARMDPINALRTE</sequence>
<organism evidence="11 12">
    <name type="scientific">Dictyobacter vulcani</name>
    <dbReference type="NCBI Taxonomy" id="2607529"/>
    <lineage>
        <taxon>Bacteria</taxon>
        <taxon>Bacillati</taxon>
        <taxon>Chloroflexota</taxon>
        <taxon>Ktedonobacteria</taxon>
        <taxon>Ktedonobacterales</taxon>
        <taxon>Dictyobacteraceae</taxon>
        <taxon>Dictyobacter</taxon>
    </lineage>
</organism>
<comment type="similarity">
    <text evidence="6">Belongs to the ABC-4 integral membrane protein family.</text>
</comment>
<feature type="region of interest" description="Disordered" evidence="7">
    <location>
        <begin position="1"/>
        <end position="35"/>
    </location>
</feature>
<evidence type="ECO:0000256" key="6">
    <source>
        <dbReference type="ARBA" id="ARBA00038076"/>
    </source>
</evidence>
<feature type="domain" description="MacB-like periplasmic core" evidence="10">
    <location>
        <begin position="59"/>
        <end position="283"/>
    </location>
</feature>
<evidence type="ECO:0000259" key="10">
    <source>
        <dbReference type="Pfam" id="PF12704"/>
    </source>
</evidence>
<dbReference type="PANTHER" id="PTHR30572">
    <property type="entry name" value="MEMBRANE COMPONENT OF TRANSPORTER-RELATED"/>
    <property type="match status" value="1"/>
</dbReference>
<feature type="transmembrane region" description="Helical" evidence="8">
    <location>
        <begin position="368"/>
        <end position="391"/>
    </location>
</feature>
<evidence type="ECO:0000256" key="4">
    <source>
        <dbReference type="ARBA" id="ARBA00022989"/>
    </source>
</evidence>
<gene>
    <name evidence="11" type="ORF">KDW_26010</name>
</gene>
<dbReference type="InterPro" id="IPR025857">
    <property type="entry name" value="MacB_PCD"/>
</dbReference>
<evidence type="ECO:0000313" key="11">
    <source>
        <dbReference type="EMBL" id="GER88439.1"/>
    </source>
</evidence>
<keyword evidence="5 8" id="KW-0472">Membrane</keyword>
<feature type="transmembrane region" description="Helical" evidence="8">
    <location>
        <begin position="60"/>
        <end position="78"/>
    </location>
</feature>
<evidence type="ECO:0000313" key="12">
    <source>
        <dbReference type="Proteomes" id="UP000326912"/>
    </source>
</evidence>
<reference evidence="11 12" key="1">
    <citation type="submission" date="2019-10" db="EMBL/GenBank/DDBJ databases">
        <title>Dictyobacter vulcani sp. nov., within the class Ktedonobacteria, isolated from soil of volcanic Mt. Zao.</title>
        <authorList>
            <person name="Zheng Y."/>
            <person name="Wang C.M."/>
            <person name="Sakai Y."/>
            <person name="Abe K."/>
            <person name="Yokota A."/>
            <person name="Yabe S."/>
        </authorList>
    </citation>
    <scope>NUCLEOTIDE SEQUENCE [LARGE SCALE GENOMIC DNA]</scope>
    <source>
        <strain evidence="11 12">W12</strain>
    </source>
</reference>
<comment type="caution">
    <text evidence="11">The sequence shown here is derived from an EMBL/GenBank/DDBJ whole genome shotgun (WGS) entry which is preliminary data.</text>
</comment>
<comment type="subcellular location">
    <subcellularLocation>
        <location evidence="1">Cell membrane</location>
        <topology evidence="1">Multi-pass membrane protein</topology>
    </subcellularLocation>
</comment>
<dbReference type="RefSeq" id="WP_151756344.1">
    <property type="nucleotide sequence ID" value="NZ_BKZW01000001.1"/>
</dbReference>
<evidence type="ECO:0000256" key="8">
    <source>
        <dbReference type="SAM" id="Phobius"/>
    </source>
</evidence>
<keyword evidence="2" id="KW-1003">Cell membrane</keyword>
<dbReference type="Pfam" id="PF12704">
    <property type="entry name" value="MacB_PCD"/>
    <property type="match status" value="1"/>
</dbReference>
<dbReference type="GO" id="GO:0005886">
    <property type="term" value="C:plasma membrane"/>
    <property type="evidence" value="ECO:0007669"/>
    <property type="project" value="UniProtKB-SubCell"/>
</dbReference>
<dbReference type="Pfam" id="PF02687">
    <property type="entry name" value="FtsX"/>
    <property type="match status" value="1"/>
</dbReference>
<evidence type="ECO:0000256" key="1">
    <source>
        <dbReference type="ARBA" id="ARBA00004651"/>
    </source>
</evidence>
<keyword evidence="4 8" id="KW-1133">Transmembrane helix</keyword>
<dbReference type="AlphaFoldDB" id="A0A5J4KQP0"/>
<evidence type="ECO:0000259" key="9">
    <source>
        <dbReference type="Pfam" id="PF02687"/>
    </source>
</evidence>
<feature type="transmembrane region" description="Helical" evidence="8">
    <location>
        <begin position="313"/>
        <end position="340"/>
    </location>
</feature>
<proteinExistence type="inferred from homology"/>
<evidence type="ECO:0000256" key="5">
    <source>
        <dbReference type="ARBA" id="ARBA00023136"/>
    </source>
</evidence>
<accession>A0A5J4KQP0</accession>
<evidence type="ECO:0000256" key="7">
    <source>
        <dbReference type="SAM" id="MobiDB-lite"/>
    </source>
</evidence>